<feature type="domain" description="Ferrous iron transporter FeoA-like" evidence="2">
    <location>
        <begin position="10"/>
        <end position="82"/>
    </location>
</feature>
<dbReference type="InterPro" id="IPR008988">
    <property type="entry name" value="Transcriptional_repressor_C"/>
</dbReference>
<gene>
    <name evidence="3" type="ORF">ABC977_07555</name>
</gene>
<dbReference type="InterPro" id="IPR038157">
    <property type="entry name" value="FeoA_core_dom"/>
</dbReference>
<dbReference type="SMART" id="SM00899">
    <property type="entry name" value="FeoA"/>
    <property type="match status" value="1"/>
</dbReference>
<evidence type="ECO:0000313" key="4">
    <source>
        <dbReference type="Proteomes" id="UP001564408"/>
    </source>
</evidence>
<dbReference type="SUPFAM" id="SSF50037">
    <property type="entry name" value="C-terminal domain of transcriptional repressors"/>
    <property type="match status" value="1"/>
</dbReference>
<dbReference type="PANTHER" id="PTHR42954:SF2">
    <property type="entry name" value="FE(2+) TRANSPORT PROTEIN A"/>
    <property type="match status" value="1"/>
</dbReference>
<name>A0ABV4BII8_9GAMM</name>
<dbReference type="InterPro" id="IPR007167">
    <property type="entry name" value="Fe-transptr_FeoA-like"/>
</dbReference>
<evidence type="ECO:0000259" key="2">
    <source>
        <dbReference type="SMART" id="SM00899"/>
    </source>
</evidence>
<reference evidence="3 4" key="1">
    <citation type="submission" date="2024-05" db="EMBL/GenBank/DDBJ databases">
        <title>Genome Sequence and Characterization of the New Strain Purple Sulfur Bacterium of Genus Thioalkalicoccus.</title>
        <authorList>
            <person name="Bryantseva I.A."/>
            <person name="Kyndt J.A."/>
            <person name="Imhoff J.F."/>
        </authorList>
    </citation>
    <scope>NUCLEOTIDE SEQUENCE [LARGE SCALE GENOMIC DNA]</scope>
    <source>
        <strain evidence="3 4">Um2</strain>
    </source>
</reference>
<sequence>MPRNFGHSPITLNDLTPGRRARIRQLHGQHAVRQRLMDLGLRPNIEVLLVRSAPLDDPIQIKLGTTHITLRRHEAATIEVAHDG</sequence>
<protein>
    <submittedName>
        <fullName evidence="3">FeoA family protein</fullName>
    </submittedName>
</protein>
<dbReference type="PANTHER" id="PTHR42954">
    <property type="entry name" value="FE(2+) TRANSPORT PROTEIN A"/>
    <property type="match status" value="1"/>
</dbReference>
<dbReference type="Gene3D" id="2.30.30.90">
    <property type="match status" value="1"/>
</dbReference>
<keyword evidence="4" id="KW-1185">Reference proteome</keyword>
<organism evidence="3 4">
    <name type="scientific">Thioalkalicoccus limnaeus</name>
    <dbReference type="NCBI Taxonomy" id="120681"/>
    <lineage>
        <taxon>Bacteria</taxon>
        <taxon>Pseudomonadati</taxon>
        <taxon>Pseudomonadota</taxon>
        <taxon>Gammaproteobacteria</taxon>
        <taxon>Chromatiales</taxon>
        <taxon>Chromatiaceae</taxon>
        <taxon>Thioalkalicoccus</taxon>
    </lineage>
</organism>
<dbReference type="RefSeq" id="WP_369666654.1">
    <property type="nucleotide sequence ID" value="NZ_JBDKXB010000007.1"/>
</dbReference>
<comment type="caution">
    <text evidence="3">The sequence shown here is derived from an EMBL/GenBank/DDBJ whole genome shotgun (WGS) entry which is preliminary data.</text>
</comment>
<dbReference type="Pfam" id="PF04023">
    <property type="entry name" value="FeoA"/>
    <property type="match status" value="1"/>
</dbReference>
<proteinExistence type="predicted"/>
<dbReference type="InterPro" id="IPR052713">
    <property type="entry name" value="FeoA"/>
</dbReference>
<accession>A0ABV4BII8</accession>
<evidence type="ECO:0000313" key="3">
    <source>
        <dbReference type="EMBL" id="MEY6432265.1"/>
    </source>
</evidence>
<keyword evidence="1" id="KW-0408">Iron</keyword>
<dbReference type="EMBL" id="JBDKXB010000007">
    <property type="protein sequence ID" value="MEY6432265.1"/>
    <property type="molecule type" value="Genomic_DNA"/>
</dbReference>
<dbReference type="Proteomes" id="UP001564408">
    <property type="component" value="Unassembled WGS sequence"/>
</dbReference>
<evidence type="ECO:0000256" key="1">
    <source>
        <dbReference type="ARBA" id="ARBA00023004"/>
    </source>
</evidence>